<dbReference type="SUPFAM" id="SSF54928">
    <property type="entry name" value="RNA-binding domain, RBD"/>
    <property type="match status" value="1"/>
</dbReference>
<dbReference type="Proteomes" id="UP001378592">
    <property type="component" value="Unassembled WGS sequence"/>
</dbReference>
<keyword evidence="1 2" id="KW-0694">RNA-binding</keyword>
<feature type="domain" description="RRM" evidence="3">
    <location>
        <begin position="33"/>
        <end position="72"/>
    </location>
</feature>
<comment type="caution">
    <text evidence="4">The sequence shown here is derived from an EMBL/GenBank/DDBJ whole genome shotgun (WGS) entry which is preliminary data.</text>
</comment>
<dbReference type="GO" id="GO:0003723">
    <property type="term" value="F:RNA binding"/>
    <property type="evidence" value="ECO:0007669"/>
    <property type="project" value="UniProtKB-UniRule"/>
</dbReference>
<keyword evidence="5" id="KW-1185">Reference proteome</keyword>
<dbReference type="InterPro" id="IPR012677">
    <property type="entry name" value="Nucleotide-bd_a/b_plait_sf"/>
</dbReference>
<evidence type="ECO:0000313" key="4">
    <source>
        <dbReference type="EMBL" id="KAK7866469.1"/>
    </source>
</evidence>
<evidence type="ECO:0000256" key="2">
    <source>
        <dbReference type="PROSITE-ProRule" id="PRU00176"/>
    </source>
</evidence>
<dbReference type="EMBL" id="JAZDUA010000146">
    <property type="protein sequence ID" value="KAK7866469.1"/>
    <property type="molecule type" value="Genomic_DNA"/>
</dbReference>
<evidence type="ECO:0000259" key="3">
    <source>
        <dbReference type="PROSITE" id="PS50102"/>
    </source>
</evidence>
<dbReference type="Pfam" id="PF00076">
    <property type="entry name" value="RRM_1"/>
    <property type="match status" value="1"/>
</dbReference>
<dbReference type="InterPro" id="IPR035979">
    <property type="entry name" value="RBD_domain_sf"/>
</dbReference>
<gene>
    <name evidence="4" type="ORF">R5R35_014338</name>
</gene>
<organism evidence="4 5">
    <name type="scientific">Gryllus longicercus</name>
    <dbReference type="NCBI Taxonomy" id="2509291"/>
    <lineage>
        <taxon>Eukaryota</taxon>
        <taxon>Metazoa</taxon>
        <taxon>Ecdysozoa</taxon>
        <taxon>Arthropoda</taxon>
        <taxon>Hexapoda</taxon>
        <taxon>Insecta</taxon>
        <taxon>Pterygota</taxon>
        <taxon>Neoptera</taxon>
        <taxon>Polyneoptera</taxon>
        <taxon>Orthoptera</taxon>
        <taxon>Ensifera</taxon>
        <taxon>Gryllidea</taxon>
        <taxon>Grylloidea</taxon>
        <taxon>Gryllidae</taxon>
        <taxon>Gryllinae</taxon>
        <taxon>Gryllus</taxon>
    </lineage>
</organism>
<name>A0AAN9VYG5_9ORTH</name>
<dbReference type="AlphaFoldDB" id="A0AAN9VYG5"/>
<accession>A0AAN9VYG5</accession>
<reference evidence="4 5" key="1">
    <citation type="submission" date="2024-03" db="EMBL/GenBank/DDBJ databases">
        <title>The genome assembly and annotation of the cricket Gryllus longicercus Weissman &amp; Gray.</title>
        <authorList>
            <person name="Szrajer S."/>
            <person name="Gray D."/>
            <person name="Ylla G."/>
        </authorList>
    </citation>
    <scope>NUCLEOTIDE SEQUENCE [LARGE SCALE GENOMIC DNA]</scope>
    <source>
        <strain evidence="4">DAG 2021-001</strain>
        <tissue evidence="4">Whole body minus gut</tissue>
    </source>
</reference>
<dbReference type="InterPro" id="IPR000504">
    <property type="entry name" value="RRM_dom"/>
</dbReference>
<dbReference type="Gene3D" id="3.30.70.330">
    <property type="match status" value="1"/>
</dbReference>
<proteinExistence type="predicted"/>
<sequence>MATVYMSEFADDETPASFDYGDSEIMSEESHPRTLYVGNLDASVSEDLVCALFSQIGPVKGCKIIREGLLLIIEGDRLLVLLCSFLTCES</sequence>
<evidence type="ECO:0000256" key="1">
    <source>
        <dbReference type="ARBA" id="ARBA00022884"/>
    </source>
</evidence>
<protein>
    <recommendedName>
        <fullName evidence="3">RRM domain-containing protein</fullName>
    </recommendedName>
</protein>
<evidence type="ECO:0000313" key="5">
    <source>
        <dbReference type="Proteomes" id="UP001378592"/>
    </source>
</evidence>
<dbReference type="PROSITE" id="PS50102">
    <property type="entry name" value="RRM"/>
    <property type="match status" value="1"/>
</dbReference>